<reference evidence="2 3" key="1">
    <citation type="submission" date="2014-06" db="EMBL/GenBank/DDBJ databases">
        <title>Draft genome sequence of Bacillus manliponensis JCM 15802 (MCCC 1A00708).</title>
        <authorList>
            <person name="Lai Q."/>
            <person name="Liu Y."/>
            <person name="Shao Z."/>
        </authorList>
    </citation>
    <scope>NUCLEOTIDE SEQUENCE [LARGE SCALE GENOMIC DNA]</scope>
    <source>
        <strain evidence="2 3">JCM 15802</strain>
    </source>
</reference>
<feature type="transmembrane region" description="Helical" evidence="1">
    <location>
        <begin position="6"/>
        <end position="28"/>
    </location>
</feature>
<proteinExistence type="predicted"/>
<keyword evidence="1" id="KW-0472">Membrane</keyword>
<keyword evidence="1" id="KW-0812">Transmembrane</keyword>
<protein>
    <submittedName>
        <fullName evidence="2">Uncharacterized protein</fullName>
    </submittedName>
</protein>
<dbReference type="AlphaFoldDB" id="A0A073K4T4"/>
<gene>
    <name evidence="2" type="ORF">BAMA_01910</name>
</gene>
<evidence type="ECO:0000313" key="3">
    <source>
        <dbReference type="Proteomes" id="UP000027822"/>
    </source>
</evidence>
<keyword evidence="3" id="KW-1185">Reference proteome</keyword>
<organism evidence="2 3">
    <name type="scientific">Bacillus manliponensis</name>
    <dbReference type="NCBI Taxonomy" id="574376"/>
    <lineage>
        <taxon>Bacteria</taxon>
        <taxon>Bacillati</taxon>
        <taxon>Bacillota</taxon>
        <taxon>Bacilli</taxon>
        <taxon>Bacillales</taxon>
        <taxon>Bacillaceae</taxon>
        <taxon>Bacillus</taxon>
        <taxon>Bacillus cereus group</taxon>
    </lineage>
</organism>
<sequence>MNYRKYLLSFAAFLCLTACVFMTINYIIDPLRFYRDDSIFQVKYSTKERYQVPGLVKNKEYDTLMIGTSMSLNFKESEMNEAFGGKTLNAAMSAASTYEQSLLLDLALQKDEEIKQVFWEMNPDSFSGDAKRVNDEQSEFPYYLYDQNPLTDFRYLCSMFPLTEYKEMMFSYLKGNTDNMDAETLFKFEYPDHYLKLDDFKNIGASKNDKPADKNVSLETMLAHWDENILPVLKENPDIDFTLYFTPYSVVYHIYALDWSNGKFYDRLELKREIFKDIESLPNVKIYDFQDEQEITHNVSKYYDPSHYEPKINSWMIQQMKNTKPIQTEEEYEEKIKALETQVLEVSGDKLY</sequence>
<name>A0A073K4T4_9BACI</name>
<dbReference type="eggNOG" id="COG3409">
    <property type="taxonomic scope" value="Bacteria"/>
</dbReference>
<evidence type="ECO:0000256" key="1">
    <source>
        <dbReference type="SAM" id="Phobius"/>
    </source>
</evidence>
<dbReference type="STRING" id="574376.BAMA_01910"/>
<evidence type="ECO:0000313" key="2">
    <source>
        <dbReference type="EMBL" id="KEK21550.1"/>
    </source>
</evidence>
<dbReference type="OrthoDB" id="996097at2"/>
<keyword evidence="1" id="KW-1133">Transmembrane helix</keyword>
<dbReference type="EMBL" id="JOTN01000001">
    <property type="protein sequence ID" value="KEK21550.1"/>
    <property type="molecule type" value="Genomic_DNA"/>
</dbReference>
<dbReference type="RefSeq" id="WP_034635551.1">
    <property type="nucleotide sequence ID" value="NZ_CBCSJC010000002.1"/>
</dbReference>
<dbReference type="Proteomes" id="UP000027822">
    <property type="component" value="Unassembled WGS sequence"/>
</dbReference>
<comment type="caution">
    <text evidence="2">The sequence shown here is derived from an EMBL/GenBank/DDBJ whole genome shotgun (WGS) entry which is preliminary data.</text>
</comment>
<accession>A0A073K4T4</accession>